<dbReference type="EMBL" id="JASCZI010151483">
    <property type="protein sequence ID" value="MED6173112.1"/>
    <property type="molecule type" value="Genomic_DNA"/>
</dbReference>
<name>A0ABU6VJJ0_9FABA</name>
<proteinExistence type="predicted"/>
<feature type="region of interest" description="Disordered" evidence="1">
    <location>
        <begin position="14"/>
        <end position="35"/>
    </location>
</feature>
<reference evidence="2 3" key="1">
    <citation type="journal article" date="2023" name="Plants (Basel)">
        <title>Bridging the Gap: Combining Genomics and Transcriptomics Approaches to Understand Stylosanthes scabra, an Orphan Legume from the Brazilian Caatinga.</title>
        <authorList>
            <person name="Ferreira-Neto J.R.C."/>
            <person name="da Silva M.D."/>
            <person name="Binneck E."/>
            <person name="de Melo N.F."/>
            <person name="da Silva R.H."/>
            <person name="de Melo A.L.T.M."/>
            <person name="Pandolfi V."/>
            <person name="Bustamante F.O."/>
            <person name="Brasileiro-Vidal A.C."/>
            <person name="Benko-Iseppon A.M."/>
        </authorList>
    </citation>
    <scope>NUCLEOTIDE SEQUENCE [LARGE SCALE GENOMIC DNA]</scope>
    <source>
        <tissue evidence="2">Leaves</tissue>
    </source>
</reference>
<organism evidence="2 3">
    <name type="scientific">Stylosanthes scabra</name>
    <dbReference type="NCBI Taxonomy" id="79078"/>
    <lineage>
        <taxon>Eukaryota</taxon>
        <taxon>Viridiplantae</taxon>
        <taxon>Streptophyta</taxon>
        <taxon>Embryophyta</taxon>
        <taxon>Tracheophyta</taxon>
        <taxon>Spermatophyta</taxon>
        <taxon>Magnoliopsida</taxon>
        <taxon>eudicotyledons</taxon>
        <taxon>Gunneridae</taxon>
        <taxon>Pentapetalae</taxon>
        <taxon>rosids</taxon>
        <taxon>fabids</taxon>
        <taxon>Fabales</taxon>
        <taxon>Fabaceae</taxon>
        <taxon>Papilionoideae</taxon>
        <taxon>50 kb inversion clade</taxon>
        <taxon>dalbergioids sensu lato</taxon>
        <taxon>Dalbergieae</taxon>
        <taxon>Pterocarpus clade</taxon>
        <taxon>Stylosanthes</taxon>
    </lineage>
</organism>
<sequence>MLHNVPQKWKIAKSEQNLRKRRTKSKTEHPKTLKGSHLMCHVIRHVSSLKGHVTARDWQEKDASAARSTLGQRGATRVRSGLLAGQRQIGLWARLWTVDLDLDQMATVQSGFVNEDDERSTF</sequence>
<gene>
    <name evidence="2" type="ORF">PIB30_056280</name>
</gene>
<evidence type="ECO:0000256" key="1">
    <source>
        <dbReference type="SAM" id="MobiDB-lite"/>
    </source>
</evidence>
<keyword evidence="3" id="KW-1185">Reference proteome</keyword>
<accession>A0ABU6VJJ0</accession>
<dbReference type="Proteomes" id="UP001341840">
    <property type="component" value="Unassembled WGS sequence"/>
</dbReference>
<comment type="caution">
    <text evidence="2">The sequence shown here is derived from an EMBL/GenBank/DDBJ whole genome shotgun (WGS) entry which is preliminary data.</text>
</comment>
<protein>
    <submittedName>
        <fullName evidence="2">Uncharacterized protein</fullName>
    </submittedName>
</protein>
<evidence type="ECO:0000313" key="2">
    <source>
        <dbReference type="EMBL" id="MED6173112.1"/>
    </source>
</evidence>
<evidence type="ECO:0000313" key="3">
    <source>
        <dbReference type="Proteomes" id="UP001341840"/>
    </source>
</evidence>